<dbReference type="Proteomes" id="UP000613512">
    <property type="component" value="Unassembled WGS sequence"/>
</dbReference>
<dbReference type="EMBL" id="BMEY01000014">
    <property type="protein sequence ID" value="GGA81888.1"/>
    <property type="molecule type" value="Genomic_DNA"/>
</dbReference>
<feature type="compositionally biased region" description="Basic and acidic residues" evidence="3">
    <location>
        <begin position="221"/>
        <end position="238"/>
    </location>
</feature>
<dbReference type="Gene3D" id="3.40.50.300">
    <property type="entry name" value="P-loop containing nucleotide triphosphate hydrolases"/>
    <property type="match status" value="3"/>
</dbReference>
<dbReference type="SUPFAM" id="SSF52540">
    <property type="entry name" value="P-loop containing nucleoside triphosphate hydrolases"/>
    <property type="match status" value="2"/>
</dbReference>
<name>A0A916S303_9BACI</name>
<accession>A0A916S303</accession>
<reference evidence="5" key="2">
    <citation type="submission" date="2020-09" db="EMBL/GenBank/DDBJ databases">
        <authorList>
            <person name="Sun Q."/>
            <person name="Zhou Y."/>
        </authorList>
    </citation>
    <scope>NUCLEOTIDE SEQUENCE</scope>
    <source>
        <strain evidence="5">CGMCC 1.12408</strain>
    </source>
</reference>
<keyword evidence="6" id="KW-1185">Reference proteome</keyword>
<dbReference type="SMART" id="SM00382">
    <property type="entry name" value="AAA"/>
    <property type="match status" value="2"/>
</dbReference>
<dbReference type="InterPro" id="IPR003593">
    <property type="entry name" value="AAA+_ATPase"/>
</dbReference>
<evidence type="ECO:0000256" key="1">
    <source>
        <dbReference type="ARBA" id="ARBA00022741"/>
    </source>
</evidence>
<evidence type="ECO:0000256" key="2">
    <source>
        <dbReference type="ARBA" id="ARBA00022840"/>
    </source>
</evidence>
<feature type="region of interest" description="Disordered" evidence="3">
    <location>
        <begin position="221"/>
        <end position="252"/>
    </location>
</feature>
<dbReference type="InterPro" id="IPR027417">
    <property type="entry name" value="P-loop_NTPase"/>
</dbReference>
<protein>
    <submittedName>
        <fullName evidence="5">Msr family ABC-F type ribosomal protection protein</fullName>
    </submittedName>
</protein>
<dbReference type="PROSITE" id="PS00211">
    <property type="entry name" value="ABC_TRANSPORTER_1"/>
    <property type="match status" value="1"/>
</dbReference>
<dbReference type="CDD" id="cd03221">
    <property type="entry name" value="ABCF_EF-3"/>
    <property type="match status" value="2"/>
</dbReference>
<evidence type="ECO:0000256" key="3">
    <source>
        <dbReference type="SAM" id="MobiDB-lite"/>
    </source>
</evidence>
<dbReference type="PROSITE" id="PS50893">
    <property type="entry name" value="ABC_TRANSPORTER_2"/>
    <property type="match status" value="1"/>
</dbReference>
<reference evidence="5" key="1">
    <citation type="journal article" date="2014" name="Int. J. Syst. Evol. Microbiol.">
        <title>Complete genome sequence of Corynebacterium casei LMG S-19264T (=DSM 44701T), isolated from a smear-ripened cheese.</title>
        <authorList>
            <consortium name="US DOE Joint Genome Institute (JGI-PGF)"/>
            <person name="Walter F."/>
            <person name="Albersmeier A."/>
            <person name="Kalinowski J."/>
            <person name="Ruckert C."/>
        </authorList>
    </citation>
    <scope>NUCLEOTIDE SEQUENCE</scope>
    <source>
        <strain evidence="5">CGMCC 1.12408</strain>
    </source>
</reference>
<evidence type="ECO:0000313" key="5">
    <source>
        <dbReference type="EMBL" id="GGA81888.1"/>
    </source>
</evidence>
<dbReference type="AlphaFoldDB" id="A0A916S303"/>
<keyword evidence="2" id="KW-0067">ATP-binding</keyword>
<dbReference type="RefSeq" id="WP_188385141.1">
    <property type="nucleotide sequence ID" value="NZ_BMEY01000014.1"/>
</dbReference>
<dbReference type="InterPro" id="IPR032781">
    <property type="entry name" value="ABC_tran_Xtn"/>
</dbReference>
<dbReference type="GO" id="GO:0005524">
    <property type="term" value="F:ATP binding"/>
    <property type="evidence" value="ECO:0007669"/>
    <property type="project" value="UniProtKB-KW"/>
</dbReference>
<dbReference type="PANTHER" id="PTHR42855">
    <property type="entry name" value="ABC TRANSPORTER ATP-BINDING SUBUNIT"/>
    <property type="match status" value="1"/>
</dbReference>
<dbReference type="Pfam" id="PF12848">
    <property type="entry name" value="ABC_tran_Xtn"/>
    <property type="match status" value="1"/>
</dbReference>
<evidence type="ECO:0000313" key="6">
    <source>
        <dbReference type="Proteomes" id="UP000613512"/>
    </source>
</evidence>
<sequence length="487" mass="55077">MDRIIFELEDILISYFDKEIIKIDRLAVHQFDRIGIVGKNGAGKSTIIKLLAGEIVPTTGKVIRHVEPAYFEQLSAPQHTGADGELLSKLGISGIEHNSSGGEQAKLKLANVFTDYYEALLLDEPTTHMDQAGISFLIEQLEYYYGAMILVSHDRSLLDQVVTTIWEVADGVIRVYKGNYSDYEKEKNIELKQIIEAHEKYTSEKNRLEMAIQKKKEKAEKLLRNDGKSKQKAKEKPSRLGKSKSKSSSQKAIYRAAKSMEHRIKKLDEIKPIQEERPIIFNQSKSITIYNKFPIMATGFKLTIGNRVLIDEANFQFPLGKKIAITGPNGSGKSTFLNHIANKGDGLIISPKVKIGYFTQMGYRFNTNETILSYLKNRSEQSEGILRTILHKMQFSGTDLYKKVNDISGGEAVRLRLCELFLGEFNVLLLDEPTNFLDIHAREALETFIHGYSETIISVSHDKAFIANVADVQYEINPRDKTFTEVT</sequence>
<dbReference type="InterPro" id="IPR017871">
    <property type="entry name" value="ABC_transporter-like_CS"/>
</dbReference>
<feature type="domain" description="ABC transporter" evidence="4">
    <location>
        <begin position="6"/>
        <end position="195"/>
    </location>
</feature>
<dbReference type="NCBIfam" id="NF000355">
    <property type="entry name" value="ribo_prot_ABC_F"/>
    <property type="match status" value="1"/>
</dbReference>
<dbReference type="GO" id="GO:0016887">
    <property type="term" value="F:ATP hydrolysis activity"/>
    <property type="evidence" value="ECO:0007669"/>
    <property type="project" value="InterPro"/>
</dbReference>
<dbReference type="InterPro" id="IPR003439">
    <property type="entry name" value="ABC_transporter-like_ATP-bd"/>
</dbReference>
<keyword evidence="1" id="KW-0547">Nucleotide-binding</keyword>
<comment type="caution">
    <text evidence="5">The sequence shown here is derived from an EMBL/GenBank/DDBJ whole genome shotgun (WGS) entry which is preliminary data.</text>
</comment>
<dbReference type="InterPro" id="IPR051309">
    <property type="entry name" value="ABCF_ATPase"/>
</dbReference>
<gene>
    <name evidence="5" type="ORF">GCM10008025_26400</name>
</gene>
<proteinExistence type="predicted"/>
<evidence type="ECO:0000259" key="4">
    <source>
        <dbReference type="PROSITE" id="PS50893"/>
    </source>
</evidence>
<organism evidence="5 6">
    <name type="scientific">Ornithinibacillus halotolerans</name>
    <dbReference type="NCBI Taxonomy" id="1274357"/>
    <lineage>
        <taxon>Bacteria</taxon>
        <taxon>Bacillati</taxon>
        <taxon>Bacillota</taxon>
        <taxon>Bacilli</taxon>
        <taxon>Bacillales</taxon>
        <taxon>Bacillaceae</taxon>
        <taxon>Ornithinibacillus</taxon>
    </lineage>
</organism>
<dbReference type="Pfam" id="PF00005">
    <property type="entry name" value="ABC_tran"/>
    <property type="match status" value="2"/>
</dbReference>
<dbReference type="PANTHER" id="PTHR42855:SF2">
    <property type="entry name" value="DRUG RESISTANCE ABC TRANSPORTER,ATP-BINDING PROTEIN"/>
    <property type="match status" value="1"/>
</dbReference>